<evidence type="ECO:0000313" key="5">
    <source>
        <dbReference type="Proteomes" id="UP000614610"/>
    </source>
</evidence>
<proteinExistence type="predicted"/>
<gene>
    <name evidence="3" type="ORF">TWF191_001205</name>
    <name evidence="2" type="ORF">TWF679_008678</name>
</gene>
<dbReference type="Proteomes" id="UP000614610">
    <property type="component" value="Unassembled WGS sequence"/>
</dbReference>
<dbReference type="Proteomes" id="UP000483672">
    <property type="component" value="Unassembled WGS sequence"/>
</dbReference>
<reference evidence="2 4" key="1">
    <citation type="submission" date="2019-06" db="EMBL/GenBank/DDBJ databases">
        <authorList>
            <person name="Palmer J.M."/>
        </authorList>
    </citation>
    <scope>NUCLEOTIDE SEQUENCE</scope>
    <source>
        <strain evidence="3 4">TWF191</strain>
        <strain evidence="2">TWF679</strain>
    </source>
</reference>
<accession>A0A6G1MJL7</accession>
<evidence type="ECO:0000313" key="3">
    <source>
        <dbReference type="EMBL" id="KAF3229483.1"/>
    </source>
</evidence>
<evidence type="ECO:0000256" key="1">
    <source>
        <dbReference type="SAM" id="MobiDB-lite"/>
    </source>
</evidence>
<dbReference type="AlphaFoldDB" id="A0A6G1MJL7"/>
<feature type="compositionally biased region" description="Polar residues" evidence="1">
    <location>
        <begin position="448"/>
        <end position="462"/>
    </location>
</feature>
<sequence>MGATIYYAVINTAFLFSTAQALNLSIPFVRTNSVENLVADLQSLQRDLNMWSDIIPSADESYNHVQEVIEAAAYESNGIFGGNSIPSDDLVGAAEYIYNTLAAFEPPTGKKDPSEFNYLAHDPFYGIDLSAVFDYIRDWKPSDENPFPPPDPRLSSPEMRAIIAEVKEREQAEEYYRRQQQEQTMRDLLRQYYTQYPDQMQNNQVENNGYDDGTAAAGIYDFQDMFSAALTGGPSILDHNVGPLDFAYQPYNNPSGAMEEEIDDSITTSAPLNSNTALNGQFNTAFNGPFDIVQSNRVNAFNGPLDMMQGNQANAFNWPLDTVSIPQVNAVSNTPIDTAYKSLGQFDRVDIASTGGANTQADTGPAHTTSTGSLGALARGIPAGGTPWSSFDSNAPPPTQPFKARQDRNAVRRNRKAALAAGVNPNYESTNADVGNRKIRTLKKDDGTQTQGDNSQDNMNSNSKRRLQLNFKA</sequence>
<evidence type="ECO:0000313" key="4">
    <source>
        <dbReference type="Proteomes" id="UP000483672"/>
    </source>
</evidence>
<dbReference type="OrthoDB" id="5327947at2759"/>
<organism evidence="2 5">
    <name type="scientific">Orbilia oligospora</name>
    <name type="common">Nematode-trapping fungus</name>
    <name type="synonym">Arthrobotrys oligospora</name>
    <dbReference type="NCBI Taxonomy" id="2813651"/>
    <lineage>
        <taxon>Eukaryota</taxon>
        <taxon>Fungi</taxon>
        <taxon>Dikarya</taxon>
        <taxon>Ascomycota</taxon>
        <taxon>Pezizomycotina</taxon>
        <taxon>Orbiliomycetes</taxon>
        <taxon>Orbiliales</taxon>
        <taxon>Orbiliaceae</taxon>
        <taxon>Orbilia</taxon>
    </lineage>
</organism>
<dbReference type="EMBL" id="WIWT01000057">
    <property type="protein sequence ID" value="KAF3206634.1"/>
    <property type="molecule type" value="Genomic_DNA"/>
</dbReference>
<name>A0A6G1MJL7_ORBOL</name>
<feature type="region of interest" description="Disordered" evidence="1">
    <location>
        <begin position="354"/>
        <end position="473"/>
    </location>
</feature>
<dbReference type="EMBL" id="WIPF01000012">
    <property type="protein sequence ID" value="KAF3229483.1"/>
    <property type="molecule type" value="Genomic_DNA"/>
</dbReference>
<comment type="caution">
    <text evidence="2">The sequence shown here is derived from an EMBL/GenBank/DDBJ whole genome shotgun (WGS) entry which is preliminary data.</text>
</comment>
<evidence type="ECO:0000313" key="2">
    <source>
        <dbReference type="EMBL" id="KAF3206634.1"/>
    </source>
</evidence>
<feature type="compositionally biased region" description="Polar residues" evidence="1">
    <location>
        <begin position="355"/>
        <end position="373"/>
    </location>
</feature>
<protein>
    <submittedName>
        <fullName evidence="2">Uncharacterized protein</fullName>
    </submittedName>
</protein>